<comment type="caution">
    <text evidence="9">Lacks conserved residue(s) required for the propagation of feature annotation.</text>
</comment>
<dbReference type="InterPro" id="IPR000742">
    <property type="entry name" value="EGF"/>
</dbReference>
<evidence type="ECO:0000256" key="2">
    <source>
        <dbReference type="ARBA" id="ARBA00022536"/>
    </source>
</evidence>
<dbReference type="InterPro" id="IPR049883">
    <property type="entry name" value="NOTCH1_EGF-like"/>
</dbReference>
<dbReference type="InterPro" id="IPR045274">
    <property type="entry name" value="WAK-like"/>
</dbReference>
<keyword evidence="2 9" id="KW-0245">EGF-like domain</keyword>
<name>A0A7J9MHQ2_GOSSC</name>
<keyword evidence="13" id="KW-1185">Reference proteome</keyword>
<keyword evidence="4" id="KW-0732">Signal</keyword>
<dbReference type="Pfam" id="PF07645">
    <property type="entry name" value="EGF_CA"/>
    <property type="match status" value="1"/>
</dbReference>
<dbReference type="SUPFAM" id="SSF56112">
    <property type="entry name" value="Protein kinase-like (PK-like)"/>
    <property type="match status" value="1"/>
</dbReference>
<dbReference type="PROSITE" id="PS50026">
    <property type="entry name" value="EGF_3"/>
    <property type="match status" value="1"/>
</dbReference>
<dbReference type="SMART" id="SM00181">
    <property type="entry name" value="EGF"/>
    <property type="match status" value="2"/>
</dbReference>
<keyword evidence="8" id="KW-1015">Disulfide bond</keyword>
<proteinExistence type="predicted"/>
<dbReference type="Gene3D" id="3.30.200.20">
    <property type="entry name" value="Phosphorylase Kinase, domain 1"/>
    <property type="match status" value="1"/>
</dbReference>
<evidence type="ECO:0000256" key="8">
    <source>
        <dbReference type="ARBA" id="ARBA00023157"/>
    </source>
</evidence>
<dbReference type="GO" id="GO:0004674">
    <property type="term" value="F:protein serine/threonine kinase activity"/>
    <property type="evidence" value="ECO:0007669"/>
    <property type="project" value="UniProtKB-KW"/>
</dbReference>
<evidence type="ECO:0000313" key="13">
    <source>
        <dbReference type="Proteomes" id="UP000593576"/>
    </source>
</evidence>
<dbReference type="InterPro" id="IPR013032">
    <property type="entry name" value="EGF-like_CS"/>
</dbReference>
<dbReference type="PANTHER" id="PTHR27005">
    <property type="entry name" value="WALL-ASSOCIATED RECEPTOR KINASE-LIKE 21"/>
    <property type="match status" value="1"/>
</dbReference>
<dbReference type="InterPro" id="IPR000152">
    <property type="entry name" value="EGF-type_Asp/Asn_hydroxyl_site"/>
</dbReference>
<dbReference type="PANTHER" id="PTHR27005:SF515">
    <property type="entry name" value="WALL-ASSOCIATED RECEPTOR KINASE-LIKE 10-RELATED"/>
    <property type="match status" value="1"/>
</dbReference>
<evidence type="ECO:0000313" key="12">
    <source>
        <dbReference type="EMBL" id="MBA0870397.1"/>
    </source>
</evidence>
<dbReference type="GO" id="GO:0007166">
    <property type="term" value="P:cell surface receptor signaling pathway"/>
    <property type="evidence" value="ECO:0007669"/>
    <property type="project" value="InterPro"/>
</dbReference>
<accession>A0A7J9MHQ2</accession>
<evidence type="ECO:0008006" key="14">
    <source>
        <dbReference type="Google" id="ProtNLM"/>
    </source>
</evidence>
<dbReference type="AlphaFoldDB" id="A0A7J9MHQ2"/>
<dbReference type="InterPro" id="IPR011009">
    <property type="entry name" value="Kinase-like_dom_sf"/>
</dbReference>
<dbReference type="PROSITE" id="PS50011">
    <property type="entry name" value="PROTEIN_KINASE_DOM"/>
    <property type="match status" value="1"/>
</dbReference>
<keyword evidence="7" id="KW-0067">ATP-binding</keyword>
<dbReference type="InterPro" id="IPR001881">
    <property type="entry name" value="EGF-like_Ca-bd_dom"/>
</dbReference>
<evidence type="ECO:0000259" key="10">
    <source>
        <dbReference type="PROSITE" id="PS50011"/>
    </source>
</evidence>
<keyword evidence="1" id="KW-0418">Kinase</keyword>
<evidence type="ECO:0000256" key="4">
    <source>
        <dbReference type="ARBA" id="ARBA00022729"/>
    </source>
</evidence>
<evidence type="ECO:0000256" key="9">
    <source>
        <dbReference type="PROSITE-ProRule" id="PRU00076"/>
    </source>
</evidence>
<dbReference type="InterPro" id="IPR000719">
    <property type="entry name" value="Prot_kinase_dom"/>
</dbReference>
<organism evidence="12 13">
    <name type="scientific">Gossypium schwendimanii</name>
    <name type="common">Cotton</name>
    <dbReference type="NCBI Taxonomy" id="34291"/>
    <lineage>
        <taxon>Eukaryota</taxon>
        <taxon>Viridiplantae</taxon>
        <taxon>Streptophyta</taxon>
        <taxon>Embryophyta</taxon>
        <taxon>Tracheophyta</taxon>
        <taxon>Spermatophyta</taxon>
        <taxon>Magnoliopsida</taxon>
        <taxon>eudicotyledons</taxon>
        <taxon>Gunneridae</taxon>
        <taxon>Pentapetalae</taxon>
        <taxon>rosids</taxon>
        <taxon>malvids</taxon>
        <taxon>Malvales</taxon>
        <taxon>Malvaceae</taxon>
        <taxon>Malvoideae</taxon>
        <taxon>Gossypium</taxon>
    </lineage>
</organism>
<feature type="domain" description="EGF-like" evidence="11">
    <location>
        <begin position="43"/>
        <end position="77"/>
    </location>
</feature>
<dbReference type="Proteomes" id="UP000593576">
    <property type="component" value="Unassembled WGS sequence"/>
</dbReference>
<evidence type="ECO:0000256" key="5">
    <source>
        <dbReference type="ARBA" id="ARBA00022737"/>
    </source>
</evidence>
<comment type="caution">
    <text evidence="12">The sequence shown here is derived from an EMBL/GenBank/DDBJ whole genome shotgun (WGS) entry which is preliminary data.</text>
</comment>
<dbReference type="CDD" id="cd00054">
    <property type="entry name" value="EGF_CA"/>
    <property type="match status" value="1"/>
</dbReference>
<protein>
    <recommendedName>
        <fullName evidence="14">EGF-like domain-containing protein</fullName>
    </recommendedName>
</protein>
<dbReference type="SUPFAM" id="SSF57196">
    <property type="entry name" value="EGF/Laminin"/>
    <property type="match status" value="1"/>
</dbReference>
<evidence type="ECO:0000256" key="6">
    <source>
        <dbReference type="ARBA" id="ARBA00022741"/>
    </source>
</evidence>
<dbReference type="InterPro" id="IPR018097">
    <property type="entry name" value="EGF_Ca-bd_CS"/>
</dbReference>
<keyword evidence="5" id="KW-0677">Repeat</keyword>
<keyword evidence="6" id="KW-0547">Nucleotide-binding</keyword>
<evidence type="ECO:0000256" key="3">
    <source>
        <dbReference type="ARBA" id="ARBA00022679"/>
    </source>
</evidence>
<dbReference type="PROSITE" id="PS01187">
    <property type="entry name" value="EGF_CA"/>
    <property type="match status" value="1"/>
</dbReference>
<dbReference type="GO" id="GO:0005509">
    <property type="term" value="F:calcium ion binding"/>
    <property type="evidence" value="ECO:0007669"/>
    <property type="project" value="InterPro"/>
</dbReference>
<keyword evidence="3" id="KW-0808">Transferase</keyword>
<dbReference type="GO" id="GO:0005886">
    <property type="term" value="C:plasma membrane"/>
    <property type="evidence" value="ECO:0007669"/>
    <property type="project" value="TreeGrafter"/>
</dbReference>
<sequence length="205" mass="22878">MDPKNYACKQNSDCTDPENRPGYLCKCNPGFQGNPYLSNGCRDIDECETQKPCYEFGTCHNTPGSYKCSCREGFEGDGRKNGTGCRPIFKPQDRESFPVLVVTLDTAEKKVHKQKLFERNGGLLLQKKMSSNEGGLDKAKLFSSKELEIATDQYNENRILGCGGQGVVYKGMLSDGRIVAVKKSKTVNEGYLEQFINEIFILSQI</sequence>
<dbReference type="Pfam" id="PF12661">
    <property type="entry name" value="hEGF"/>
    <property type="match status" value="1"/>
</dbReference>
<evidence type="ECO:0000259" key="11">
    <source>
        <dbReference type="PROSITE" id="PS50026"/>
    </source>
</evidence>
<evidence type="ECO:0000256" key="7">
    <source>
        <dbReference type="ARBA" id="ARBA00022840"/>
    </source>
</evidence>
<keyword evidence="1" id="KW-0723">Serine/threonine-protein kinase</keyword>
<dbReference type="Gene3D" id="2.10.25.10">
    <property type="entry name" value="Laminin"/>
    <property type="match status" value="2"/>
</dbReference>
<dbReference type="GO" id="GO:0005524">
    <property type="term" value="F:ATP binding"/>
    <property type="evidence" value="ECO:0007669"/>
    <property type="project" value="UniProtKB-KW"/>
</dbReference>
<dbReference type="OrthoDB" id="969267at2759"/>
<dbReference type="SMART" id="SM00179">
    <property type="entry name" value="EGF_CA"/>
    <property type="match status" value="1"/>
</dbReference>
<dbReference type="PROSITE" id="PS00010">
    <property type="entry name" value="ASX_HYDROXYL"/>
    <property type="match status" value="1"/>
</dbReference>
<evidence type="ECO:0000256" key="1">
    <source>
        <dbReference type="ARBA" id="ARBA00022527"/>
    </source>
</evidence>
<dbReference type="EMBL" id="JABFAF010000011">
    <property type="protein sequence ID" value="MBA0870397.1"/>
    <property type="molecule type" value="Genomic_DNA"/>
</dbReference>
<dbReference type="FunFam" id="2.10.25.10:FF:000038">
    <property type="entry name" value="Fibrillin 2"/>
    <property type="match status" value="1"/>
</dbReference>
<gene>
    <name evidence="12" type="ORF">Goshw_011841</name>
</gene>
<feature type="domain" description="Protein kinase" evidence="10">
    <location>
        <begin position="154"/>
        <end position="205"/>
    </location>
</feature>
<reference evidence="12 13" key="1">
    <citation type="journal article" date="2019" name="Genome Biol. Evol.">
        <title>Insights into the evolution of the New World diploid cottons (Gossypium, subgenus Houzingenia) based on genome sequencing.</title>
        <authorList>
            <person name="Grover C.E."/>
            <person name="Arick M.A. 2nd"/>
            <person name="Thrash A."/>
            <person name="Conover J.L."/>
            <person name="Sanders W.S."/>
            <person name="Peterson D.G."/>
            <person name="Frelichowski J.E."/>
            <person name="Scheffler J.A."/>
            <person name="Scheffler B.E."/>
            <person name="Wendel J.F."/>
        </authorList>
    </citation>
    <scope>NUCLEOTIDE SEQUENCE [LARGE SCALE GENOMIC DNA]</scope>
    <source>
        <strain evidence="12">1</strain>
        <tissue evidence="12">Leaf</tissue>
    </source>
</reference>